<dbReference type="AlphaFoldDB" id="A0A0E9QMW0"/>
<sequence>MTSGIFWKLKSGIVKCV</sequence>
<dbReference type="EMBL" id="GBXM01091184">
    <property type="protein sequence ID" value="JAH17393.1"/>
    <property type="molecule type" value="Transcribed_RNA"/>
</dbReference>
<reference evidence="1" key="2">
    <citation type="journal article" date="2015" name="Fish Shellfish Immunol.">
        <title>Early steps in the European eel (Anguilla anguilla)-Vibrio vulnificus interaction in the gills: Role of the RtxA13 toxin.</title>
        <authorList>
            <person name="Callol A."/>
            <person name="Pajuelo D."/>
            <person name="Ebbesson L."/>
            <person name="Teles M."/>
            <person name="MacKenzie S."/>
            <person name="Amaro C."/>
        </authorList>
    </citation>
    <scope>NUCLEOTIDE SEQUENCE</scope>
</reference>
<accession>A0A0E9QMW0</accession>
<organism evidence="1">
    <name type="scientific">Anguilla anguilla</name>
    <name type="common">European freshwater eel</name>
    <name type="synonym">Muraena anguilla</name>
    <dbReference type="NCBI Taxonomy" id="7936"/>
    <lineage>
        <taxon>Eukaryota</taxon>
        <taxon>Metazoa</taxon>
        <taxon>Chordata</taxon>
        <taxon>Craniata</taxon>
        <taxon>Vertebrata</taxon>
        <taxon>Euteleostomi</taxon>
        <taxon>Actinopterygii</taxon>
        <taxon>Neopterygii</taxon>
        <taxon>Teleostei</taxon>
        <taxon>Anguilliformes</taxon>
        <taxon>Anguillidae</taxon>
        <taxon>Anguilla</taxon>
    </lineage>
</organism>
<protein>
    <submittedName>
        <fullName evidence="1">Uncharacterized protein</fullName>
    </submittedName>
</protein>
<proteinExistence type="predicted"/>
<evidence type="ECO:0000313" key="1">
    <source>
        <dbReference type="EMBL" id="JAH17393.1"/>
    </source>
</evidence>
<name>A0A0E9QMW0_ANGAN</name>
<reference evidence="1" key="1">
    <citation type="submission" date="2014-11" db="EMBL/GenBank/DDBJ databases">
        <authorList>
            <person name="Amaro Gonzalez C."/>
        </authorList>
    </citation>
    <scope>NUCLEOTIDE SEQUENCE</scope>
</reference>